<dbReference type="GO" id="GO:0032259">
    <property type="term" value="P:methylation"/>
    <property type="evidence" value="ECO:0007669"/>
    <property type="project" value="UniProtKB-KW"/>
</dbReference>
<reference evidence="2 3" key="1">
    <citation type="submission" date="2016-03" db="EMBL/GenBank/DDBJ databases">
        <title>Trachymyrmex septentrionalis WGS genome.</title>
        <authorList>
            <person name="Nygaard S."/>
            <person name="Hu H."/>
            <person name="Boomsma J."/>
            <person name="Zhang G."/>
        </authorList>
    </citation>
    <scope>NUCLEOTIDE SEQUENCE [LARGE SCALE GENOMIC DNA]</scope>
    <source>
        <strain evidence="2">Tsep2-gDNA-1</strain>
        <tissue evidence="2">Whole body</tissue>
    </source>
</reference>
<dbReference type="AlphaFoldDB" id="A0A151JV23"/>
<sequence length="155" mass="18230">MEKIGHRYVIQYFHLKGLSPTNIKAELDSTLEESAPSFTTVKYWVAEFKRGRTSCEDEHRSGRPKMVLGDRRLKVRELADMVNISKSAVHRILAENLEMRKLCARWVPRLLTIEQKQRREDVELKFELLPHAPYSPRFSPFGLFSLSKLEKMARW</sequence>
<dbReference type="InterPro" id="IPR052709">
    <property type="entry name" value="Transposase-MT_Hybrid"/>
</dbReference>
<keyword evidence="2" id="KW-0808">Transferase</keyword>
<organism evidence="2 3">
    <name type="scientific">Trachymyrmex septentrionalis</name>
    <dbReference type="NCBI Taxonomy" id="34720"/>
    <lineage>
        <taxon>Eukaryota</taxon>
        <taxon>Metazoa</taxon>
        <taxon>Ecdysozoa</taxon>
        <taxon>Arthropoda</taxon>
        <taxon>Hexapoda</taxon>
        <taxon>Insecta</taxon>
        <taxon>Pterygota</taxon>
        <taxon>Neoptera</taxon>
        <taxon>Endopterygota</taxon>
        <taxon>Hymenoptera</taxon>
        <taxon>Apocrita</taxon>
        <taxon>Aculeata</taxon>
        <taxon>Formicoidea</taxon>
        <taxon>Formicidae</taxon>
        <taxon>Myrmicinae</taxon>
        <taxon>Trachymyrmex</taxon>
    </lineage>
</organism>
<dbReference type="Proteomes" id="UP000078541">
    <property type="component" value="Unassembled WGS sequence"/>
</dbReference>
<evidence type="ECO:0000313" key="2">
    <source>
        <dbReference type="EMBL" id="KYN37246.1"/>
    </source>
</evidence>
<protein>
    <submittedName>
        <fullName evidence="2">Histone-lysine N-methyltransferase SETMAR</fullName>
    </submittedName>
</protein>
<keyword evidence="3" id="KW-1185">Reference proteome</keyword>
<dbReference type="Pfam" id="PF17906">
    <property type="entry name" value="HTH_48"/>
    <property type="match status" value="1"/>
</dbReference>
<dbReference type="STRING" id="34720.A0A151JV23"/>
<dbReference type="InterPro" id="IPR041426">
    <property type="entry name" value="Mos1_HTH"/>
</dbReference>
<name>A0A151JV23_9HYME</name>
<feature type="domain" description="Mos1 transposase HTH" evidence="1">
    <location>
        <begin position="7"/>
        <end position="51"/>
    </location>
</feature>
<accession>A0A151JV23</accession>
<dbReference type="GO" id="GO:0008168">
    <property type="term" value="F:methyltransferase activity"/>
    <property type="evidence" value="ECO:0007669"/>
    <property type="project" value="UniProtKB-KW"/>
</dbReference>
<evidence type="ECO:0000313" key="3">
    <source>
        <dbReference type="Proteomes" id="UP000078541"/>
    </source>
</evidence>
<dbReference type="PANTHER" id="PTHR46060:SF1">
    <property type="entry name" value="MARINER MOS1 TRANSPOSASE-LIKE PROTEIN"/>
    <property type="match status" value="1"/>
</dbReference>
<gene>
    <name evidence="2" type="ORF">ALC56_08388</name>
</gene>
<dbReference type="PANTHER" id="PTHR46060">
    <property type="entry name" value="MARINER MOS1 TRANSPOSASE-LIKE PROTEIN"/>
    <property type="match status" value="1"/>
</dbReference>
<dbReference type="EMBL" id="KQ981721">
    <property type="protein sequence ID" value="KYN37246.1"/>
    <property type="molecule type" value="Genomic_DNA"/>
</dbReference>
<proteinExistence type="predicted"/>
<keyword evidence="2" id="KW-0489">Methyltransferase</keyword>
<evidence type="ECO:0000259" key="1">
    <source>
        <dbReference type="Pfam" id="PF17906"/>
    </source>
</evidence>